<evidence type="ECO:0000256" key="2">
    <source>
        <dbReference type="ARBA" id="ARBA00022525"/>
    </source>
</evidence>
<dbReference type="Pfam" id="PF24517">
    <property type="entry name" value="CBM96"/>
    <property type="match status" value="1"/>
</dbReference>
<comment type="subcellular location">
    <subcellularLocation>
        <location evidence="1">Secreted</location>
    </subcellularLocation>
</comment>
<dbReference type="InterPro" id="IPR055372">
    <property type="entry name" value="CBM96"/>
</dbReference>
<evidence type="ECO:0000256" key="1">
    <source>
        <dbReference type="ARBA" id="ARBA00004613"/>
    </source>
</evidence>
<protein>
    <recommendedName>
        <fullName evidence="5">Carbohydrate-binding module family 96 domain-containing protein</fullName>
    </recommendedName>
</protein>
<dbReference type="EMBL" id="JBHUJB010000083">
    <property type="protein sequence ID" value="MFD2160585.1"/>
    <property type="molecule type" value="Genomic_DNA"/>
</dbReference>
<gene>
    <name evidence="6" type="ORF">ACFSW8_16895</name>
</gene>
<evidence type="ECO:0000259" key="5">
    <source>
        <dbReference type="Pfam" id="PF24517"/>
    </source>
</evidence>
<accession>A0ABW4ZFY4</accession>
<keyword evidence="7" id="KW-1185">Reference proteome</keyword>
<feature type="chain" id="PRO_5045182950" description="Carbohydrate-binding module family 96 domain-containing protein" evidence="4">
    <location>
        <begin position="20"/>
        <end position="241"/>
    </location>
</feature>
<keyword evidence="2" id="KW-0964">Secreted</keyword>
<feature type="domain" description="Carbohydrate-binding module family 96" evidence="5">
    <location>
        <begin position="23"/>
        <end position="191"/>
    </location>
</feature>
<comment type="caution">
    <text evidence="6">The sequence shown here is derived from an EMBL/GenBank/DDBJ whole genome shotgun (WGS) entry which is preliminary data.</text>
</comment>
<proteinExistence type="predicted"/>
<feature type="signal peptide" evidence="4">
    <location>
        <begin position="1"/>
        <end position="19"/>
    </location>
</feature>
<organism evidence="6 7">
    <name type="scientific">Rubritalea tangerina</name>
    <dbReference type="NCBI Taxonomy" id="430798"/>
    <lineage>
        <taxon>Bacteria</taxon>
        <taxon>Pseudomonadati</taxon>
        <taxon>Verrucomicrobiota</taxon>
        <taxon>Verrucomicrobiia</taxon>
        <taxon>Verrucomicrobiales</taxon>
        <taxon>Rubritaleaceae</taxon>
        <taxon>Rubritalea</taxon>
    </lineage>
</organism>
<name>A0ABW4ZFY4_9BACT</name>
<evidence type="ECO:0000256" key="3">
    <source>
        <dbReference type="ARBA" id="ARBA00022729"/>
    </source>
</evidence>
<evidence type="ECO:0000256" key="4">
    <source>
        <dbReference type="SAM" id="SignalP"/>
    </source>
</evidence>
<evidence type="ECO:0000313" key="7">
    <source>
        <dbReference type="Proteomes" id="UP001597389"/>
    </source>
</evidence>
<sequence length="241" mass="25627">MKKTYIPVMAALCVFPIQAATISASVSQDTYIRNDVNPNTNFNGDSDNELLVGANGSPDNLRILVGFDLSTITNLVNSDGGGNYNNLTINSASLTVYERRGRTASLNLIVSQWNASFSDTLATWNAPSPDDTTPGASLSTVLGSSFLIWDNTSDNDQATISLNTAALKSAIQNAASEGTLNLVLNSDSSPSNWYSITSDQAADPNRHVQLNLDYSVSAIPEPSSASLASFAGIALCLRRRR</sequence>
<reference evidence="7" key="1">
    <citation type="journal article" date="2019" name="Int. J. Syst. Evol. Microbiol.">
        <title>The Global Catalogue of Microorganisms (GCM) 10K type strain sequencing project: providing services to taxonomists for standard genome sequencing and annotation.</title>
        <authorList>
            <consortium name="The Broad Institute Genomics Platform"/>
            <consortium name="The Broad Institute Genome Sequencing Center for Infectious Disease"/>
            <person name="Wu L."/>
            <person name="Ma J."/>
        </authorList>
    </citation>
    <scope>NUCLEOTIDE SEQUENCE [LARGE SCALE GENOMIC DNA]</scope>
    <source>
        <strain evidence="7">CCUG 57942</strain>
    </source>
</reference>
<keyword evidence="3 4" id="KW-0732">Signal</keyword>
<dbReference type="Proteomes" id="UP001597389">
    <property type="component" value="Unassembled WGS sequence"/>
</dbReference>
<evidence type="ECO:0000313" key="6">
    <source>
        <dbReference type="EMBL" id="MFD2160585.1"/>
    </source>
</evidence>
<dbReference type="RefSeq" id="WP_377178826.1">
    <property type="nucleotide sequence ID" value="NZ_JBHUJB010000083.1"/>
</dbReference>